<evidence type="ECO:0000256" key="5">
    <source>
        <dbReference type="ARBA" id="ARBA00022801"/>
    </source>
</evidence>
<name>I2GI11_9BACT</name>
<dbReference type="InterPro" id="IPR024079">
    <property type="entry name" value="MetalloPept_cat_dom_sf"/>
</dbReference>
<accession>I2GI11</accession>
<dbReference type="Pfam" id="PF18962">
    <property type="entry name" value="Por_Secre_tail"/>
    <property type="match status" value="1"/>
</dbReference>
<reference evidence="11 12" key="1">
    <citation type="journal article" date="2012" name="J. Bacteriol.">
        <title>Genome Sequence of the Filamentous Bacterium Fibrisoma limi BUZ 3T.</title>
        <authorList>
            <person name="Filippini M."/>
            <person name="Qi W."/>
            <person name="Jaenicke S."/>
            <person name="Goesmann A."/>
            <person name="Smits T.H."/>
            <person name="Bagheri H.C."/>
        </authorList>
    </citation>
    <scope>NUCLEOTIDE SEQUENCE [LARGE SCALE GENOMIC DNA]</scope>
    <source>
        <strain evidence="12">BUZ 3T</strain>
    </source>
</reference>
<dbReference type="Gene3D" id="3.40.390.10">
    <property type="entry name" value="Collagenase (Catalytic Domain)"/>
    <property type="match status" value="1"/>
</dbReference>
<dbReference type="InterPro" id="IPR026444">
    <property type="entry name" value="Secre_tail"/>
</dbReference>
<keyword evidence="7" id="KW-0482">Metalloprotease</keyword>
<dbReference type="PANTHER" id="PTHR47466">
    <property type="match status" value="1"/>
</dbReference>
<dbReference type="InterPro" id="IPR008754">
    <property type="entry name" value="Peptidase_M43"/>
</dbReference>
<comment type="caution">
    <text evidence="11">The sequence shown here is derived from an EMBL/GenBank/DDBJ whole genome shotgun (WGS) entry which is preliminary data.</text>
</comment>
<gene>
    <name evidence="11" type="primary">fpp2</name>
    <name evidence="11" type="ORF">BN8_02638</name>
</gene>
<evidence type="ECO:0000256" key="6">
    <source>
        <dbReference type="ARBA" id="ARBA00022833"/>
    </source>
</evidence>
<dbReference type="eggNOG" id="COG3291">
    <property type="taxonomic scope" value="Bacteria"/>
</dbReference>
<keyword evidence="12" id="KW-1185">Reference proteome</keyword>
<sequence>MDAMWFGTGLCVRLLRHMKKQGNNLNCLLTGTGWRWLAGSFVLLLTQLAVGQSTSVPVYKRCGTTDYEQQILQRRNPLRQKQIQELNRQVDQVLQDRQYLRLKADETVYRIPVVVHVIHSNASGTVGGSSNPNITDEQIQSQIQVLNEDYRRKENTNGFNTNPAGADTGIEFFLATADPDGNPSNGITRHYYPQKTSFDVFNDDILLSQITYWPSDRYLNIWVAPLENNYLGFAQFPTTADTLKGLEPNETNEFIDGLIIDYRNFGRGTGPLRSTYNLGRTATHEIGHWLGLLHLNGDATCGTDYVVDTPPTEDLNQTTVCNERFSNCSGRRTRDMIENYLMYSPDACMNVFTQGQRERMRAVLALSPRRARLIRSVDALPETESLTLNVFPNPATENPTAEVQFTGFQSFTVDVLDVGGRIVRTLAYNNAPSTRVTLPVNGLPTGLYVVRAKTGDQAVSRRLLVQ</sequence>
<feature type="domain" description="Peptidase M43 pregnancy-associated plasma-A" evidence="9">
    <location>
        <begin position="277"/>
        <end position="365"/>
    </location>
</feature>
<keyword evidence="2" id="KW-0645">Protease</keyword>
<dbReference type="PANTHER" id="PTHR47466:SF1">
    <property type="entry name" value="METALLOPROTEASE MEP1 (AFU_ORTHOLOGUE AFUA_1G07730)-RELATED"/>
    <property type="match status" value="1"/>
</dbReference>
<keyword evidence="4" id="KW-0732">Signal</keyword>
<evidence type="ECO:0000256" key="8">
    <source>
        <dbReference type="ARBA" id="ARBA00023157"/>
    </source>
</evidence>
<dbReference type="Pfam" id="PF05572">
    <property type="entry name" value="Peptidase_M43"/>
    <property type="match status" value="1"/>
</dbReference>
<evidence type="ECO:0000256" key="7">
    <source>
        <dbReference type="ARBA" id="ARBA00023049"/>
    </source>
</evidence>
<dbReference type="AlphaFoldDB" id="I2GI11"/>
<keyword evidence="8" id="KW-1015">Disulfide bond</keyword>
<keyword evidence="3" id="KW-0479">Metal-binding</keyword>
<protein>
    <submittedName>
        <fullName evidence="11">Ulilysin</fullName>
        <ecNumber evidence="11">3.4.24.-</ecNumber>
    </submittedName>
</protein>
<proteinExistence type="inferred from homology"/>
<keyword evidence="5 11" id="KW-0378">Hydrolase</keyword>
<dbReference type="Proteomes" id="UP000009309">
    <property type="component" value="Unassembled WGS sequence"/>
</dbReference>
<evidence type="ECO:0000256" key="2">
    <source>
        <dbReference type="ARBA" id="ARBA00022670"/>
    </source>
</evidence>
<evidence type="ECO:0000256" key="3">
    <source>
        <dbReference type="ARBA" id="ARBA00022723"/>
    </source>
</evidence>
<dbReference type="NCBIfam" id="TIGR04183">
    <property type="entry name" value="Por_Secre_tail"/>
    <property type="match status" value="1"/>
</dbReference>
<dbReference type="STRING" id="1185876.BN8_02638"/>
<feature type="domain" description="Secretion system C-terminal sorting" evidence="10">
    <location>
        <begin position="390"/>
        <end position="465"/>
    </location>
</feature>
<dbReference type="GO" id="GO:0006508">
    <property type="term" value="P:proteolysis"/>
    <property type="evidence" value="ECO:0007669"/>
    <property type="project" value="UniProtKB-KW"/>
</dbReference>
<evidence type="ECO:0000256" key="4">
    <source>
        <dbReference type="ARBA" id="ARBA00022729"/>
    </source>
</evidence>
<dbReference type="EMBL" id="CAIT01000006">
    <property type="protein sequence ID" value="CCH53536.1"/>
    <property type="molecule type" value="Genomic_DNA"/>
</dbReference>
<dbReference type="SUPFAM" id="SSF55486">
    <property type="entry name" value="Metalloproteases ('zincins'), catalytic domain"/>
    <property type="match status" value="1"/>
</dbReference>
<organism evidence="11 12">
    <name type="scientific">Fibrisoma limi BUZ 3</name>
    <dbReference type="NCBI Taxonomy" id="1185876"/>
    <lineage>
        <taxon>Bacteria</taxon>
        <taxon>Pseudomonadati</taxon>
        <taxon>Bacteroidota</taxon>
        <taxon>Cytophagia</taxon>
        <taxon>Cytophagales</taxon>
        <taxon>Spirosomataceae</taxon>
        <taxon>Fibrisoma</taxon>
    </lineage>
</organism>
<evidence type="ECO:0000313" key="12">
    <source>
        <dbReference type="Proteomes" id="UP000009309"/>
    </source>
</evidence>
<keyword evidence="6" id="KW-0862">Zinc</keyword>
<dbReference type="GO" id="GO:0008237">
    <property type="term" value="F:metallopeptidase activity"/>
    <property type="evidence" value="ECO:0007669"/>
    <property type="project" value="UniProtKB-KW"/>
</dbReference>
<evidence type="ECO:0000259" key="9">
    <source>
        <dbReference type="Pfam" id="PF05572"/>
    </source>
</evidence>
<dbReference type="EC" id="3.4.24.-" evidence="11"/>
<evidence type="ECO:0000256" key="1">
    <source>
        <dbReference type="ARBA" id="ARBA00008721"/>
    </source>
</evidence>
<comment type="similarity">
    <text evidence="1">Belongs to the peptidase M43B family.</text>
</comment>
<evidence type="ECO:0000259" key="10">
    <source>
        <dbReference type="Pfam" id="PF18962"/>
    </source>
</evidence>
<dbReference type="GO" id="GO:0046872">
    <property type="term" value="F:metal ion binding"/>
    <property type="evidence" value="ECO:0007669"/>
    <property type="project" value="UniProtKB-KW"/>
</dbReference>
<dbReference type="CDD" id="cd04275">
    <property type="entry name" value="ZnMc_pappalysin_like"/>
    <property type="match status" value="1"/>
</dbReference>
<evidence type="ECO:0000313" key="11">
    <source>
        <dbReference type="EMBL" id="CCH53536.1"/>
    </source>
</evidence>